<dbReference type="CDD" id="cd06222">
    <property type="entry name" value="RNase_H_like"/>
    <property type="match status" value="1"/>
</dbReference>
<dbReference type="InterPro" id="IPR036397">
    <property type="entry name" value="RNaseH_sf"/>
</dbReference>
<evidence type="ECO:0000313" key="3">
    <source>
        <dbReference type="Proteomes" id="UP000187609"/>
    </source>
</evidence>
<dbReference type="PANTHER" id="PTHR47074:SF11">
    <property type="entry name" value="REVERSE TRANSCRIPTASE-LIKE PROTEIN"/>
    <property type="match status" value="1"/>
</dbReference>
<dbReference type="GO" id="GO:0004523">
    <property type="term" value="F:RNA-DNA hybrid ribonuclease activity"/>
    <property type="evidence" value="ECO:0007669"/>
    <property type="project" value="InterPro"/>
</dbReference>
<dbReference type="InterPro" id="IPR052929">
    <property type="entry name" value="RNase_H-like_EbsB-rel"/>
</dbReference>
<proteinExistence type="predicted"/>
<comment type="caution">
    <text evidence="2">The sequence shown here is derived from an EMBL/GenBank/DDBJ whole genome shotgun (WGS) entry which is preliminary data.</text>
</comment>
<dbReference type="PROSITE" id="PS50879">
    <property type="entry name" value="RNASE_H_1"/>
    <property type="match status" value="1"/>
</dbReference>
<organism evidence="2 3">
    <name type="scientific">Nicotiana attenuata</name>
    <name type="common">Coyote tobacco</name>
    <dbReference type="NCBI Taxonomy" id="49451"/>
    <lineage>
        <taxon>Eukaryota</taxon>
        <taxon>Viridiplantae</taxon>
        <taxon>Streptophyta</taxon>
        <taxon>Embryophyta</taxon>
        <taxon>Tracheophyta</taxon>
        <taxon>Spermatophyta</taxon>
        <taxon>Magnoliopsida</taxon>
        <taxon>eudicotyledons</taxon>
        <taxon>Gunneridae</taxon>
        <taxon>Pentapetalae</taxon>
        <taxon>asterids</taxon>
        <taxon>lamiids</taxon>
        <taxon>Solanales</taxon>
        <taxon>Solanaceae</taxon>
        <taxon>Nicotianoideae</taxon>
        <taxon>Nicotianeae</taxon>
        <taxon>Nicotiana</taxon>
    </lineage>
</organism>
<reference evidence="2" key="1">
    <citation type="submission" date="2016-11" db="EMBL/GenBank/DDBJ databases">
        <title>The genome of Nicotiana attenuata.</title>
        <authorList>
            <person name="Xu S."/>
            <person name="Brockmoeller T."/>
            <person name="Gaquerel E."/>
            <person name="Navarro A."/>
            <person name="Kuhl H."/>
            <person name="Gase K."/>
            <person name="Ling Z."/>
            <person name="Zhou W."/>
            <person name="Kreitzer C."/>
            <person name="Stanke M."/>
            <person name="Tang H."/>
            <person name="Lyons E."/>
            <person name="Pandey P."/>
            <person name="Pandey S.P."/>
            <person name="Timmermann B."/>
            <person name="Baldwin I.T."/>
        </authorList>
    </citation>
    <scope>NUCLEOTIDE SEQUENCE [LARGE SCALE GENOMIC DNA]</scope>
    <source>
        <strain evidence="2">UT</strain>
    </source>
</reference>
<dbReference type="Proteomes" id="UP000187609">
    <property type="component" value="Unassembled WGS sequence"/>
</dbReference>
<dbReference type="Pfam" id="PF13456">
    <property type="entry name" value="RVT_3"/>
    <property type="match status" value="1"/>
</dbReference>
<dbReference type="InterPro" id="IPR012337">
    <property type="entry name" value="RNaseH-like_sf"/>
</dbReference>
<name>A0A314KX48_NICAT</name>
<feature type="domain" description="RNase H type-1" evidence="1">
    <location>
        <begin position="98"/>
        <end position="234"/>
    </location>
</feature>
<dbReference type="SUPFAM" id="SSF53098">
    <property type="entry name" value="Ribonuclease H-like"/>
    <property type="match status" value="1"/>
</dbReference>
<accession>A0A314KX48</accession>
<dbReference type="PANTHER" id="PTHR47074">
    <property type="entry name" value="BNAC02G40300D PROTEIN"/>
    <property type="match status" value="1"/>
</dbReference>
<dbReference type="EMBL" id="MJEQ01000816">
    <property type="protein sequence ID" value="OIT33833.1"/>
    <property type="molecule type" value="Genomic_DNA"/>
</dbReference>
<gene>
    <name evidence="2" type="ORF">A4A49_52256</name>
</gene>
<protein>
    <recommendedName>
        <fullName evidence="1">RNase H type-1 domain-containing protein</fullName>
    </recommendedName>
</protein>
<evidence type="ECO:0000313" key="2">
    <source>
        <dbReference type="EMBL" id="OIT33833.1"/>
    </source>
</evidence>
<dbReference type="GO" id="GO:0003676">
    <property type="term" value="F:nucleic acid binding"/>
    <property type="evidence" value="ECO:0007669"/>
    <property type="project" value="InterPro"/>
</dbReference>
<dbReference type="Gene3D" id="3.30.420.10">
    <property type="entry name" value="Ribonuclease H-like superfamily/Ribonuclease H"/>
    <property type="match status" value="1"/>
</dbReference>
<dbReference type="AlphaFoldDB" id="A0A314KX48"/>
<keyword evidence="3" id="KW-1185">Reference proteome</keyword>
<dbReference type="SMR" id="A0A314KX48"/>
<dbReference type="InterPro" id="IPR002156">
    <property type="entry name" value="RNaseH_domain"/>
</dbReference>
<dbReference type="InterPro" id="IPR044730">
    <property type="entry name" value="RNase_H-like_dom_plant"/>
</dbReference>
<dbReference type="Gramene" id="OIT33833">
    <property type="protein sequence ID" value="OIT33833"/>
    <property type="gene ID" value="A4A49_52256"/>
</dbReference>
<sequence length="256" mass="28759">MMNWWMQSGNNAVEKLLLDTMPIIISWNLWKNRCAAKYGGKSSSVTRTLYSITSDLLMLLKSSYTNVNWPLNWSEIYQIVEKVEHHTSVHQVLWHKPTPSFVKTNSDGSALGNPGKIGAGVIIRGQQGQFIHAIACPLGVGTNNQAETEAAYLGIKWCIENDFTKLHLEADSKLLILWLTTSSEAPWEANCPADSLSKLSHDLTTLTHFNSQLELPPHIRGQIILDQQNTPAFRHKKTTRVIFPAYLLPNNPNDND</sequence>
<evidence type="ECO:0000259" key="1">
    <source>
        <dbReference type="PROSITE" id="PS50879"/>
    </source>
</evidence>